<evidence type="ECO:0000256" key="1">
    <source>
        <dbReference type="SAM" id="MobiDB-lite"/>
    </source>
</evidence>
<organism evidence="2 3">
    <name type="scientific">Puccinia triticina</name>
    <dbReference type="NCBI Taxonomy" id="208348"/>
    <lineage>
        <taxon>Eukaryota</taxon>
        <taxon>Fungi</taxon>
        <taxon>Dikarya</taxon>
        <taxon>Basidiomycota</taxon>
        <taxon>Pucciniomycotina</taxon>
        <taxon>Pucciniomycetes</taxon>
        <taxon>Pucciniales</taxon>
        <taxon>Pucciniaceae</taxon>
        <taxon>Puccinia</taxon>
    </lineage>
</organism>
<feature type="region of interest" description="Disordered" evidence="1">
    <location>
        <begin position="231"/>
        <end position="346"/>
    </location>
</feature>
<evidence type="ECO:0008006" key="4">
    <source>
        <dbReference type="Google" id="ProtNLM"/>
    </source>
</evidence>
<evidence type="ECO:0000313" key="2">
    <source>
        <dbReference type="EMBL" id="WAQ84042.1"/>
    </source>
</evidence>
<keyword evidence="3" id="KW-1185">Reference proteome</keyword>
<dbReference type="RefSeq" id="XP_053019597.1">
    <property type="nucleotide sequence ID" value="XM_053168382.1"/>
</dbReference>
<feature type="compositionally biased region" description="Acidic residues" evidence="1">
    <location>
        <begin position="328"/>
        <end position="346"/>
    </location>
</feature>
<proteinExistence type="predicted"/>
<gene>
    <name evidence="2" type="ORF">PtA15_4A493</name>
</gene>
<sequence>MYTNFCRYDPEAIKIRDDKSLSIQEKGSKYGALWRELDEADQQKYKDPEFLATFPNPFVREPKTAKEASEDENIELSDAIDTAKNKSRKRRSGKGFDANRWARKVLVDLKNLEKSHAIEGYLVVVYPHLKGRAVLSGGSRMGESFLDIFEINPNPTGAFLDFVKGQLALGKVMGGEAFLPPRKRKRLAANPHLTIENCANDLGSPTADVTQCLGDTNKETLLDESNRVCVPVGAMPPSETTRSRKIQKKPTIKGATIKSAKPTNSNSRKEASCSKSKASKPSERQVVKEAKKKKQNYVSSHHADDKSASSTESNSEELEDDLFKGSSDNEDGEDNAPDEGDNERDN</sequence>
<accession>A0ABY7CMM8</accession>
<reference evidence="2" key="1">
    <citation type="submission" date="2022-10" db="EMBL/GenBank/DDBJ databases">
        <title>Puccinia triticina Genome sequencing and assembly.</title>
        <authorList>
            <person name="Li C."/>
        </authorList>
    </citation>
    <scope>NUCLEOTIDE SEQUENCE</scope>
    <source>
        <strain evidence="2">Pt15</strain>
    </source>
</reference>
<feature type="compositionally biased region" description="Basic and acidic residues" evidence="1">
    <location>
        <begin position="280"/>
        <end position="289"/>
    </location>
</feature>
<protein>
    <recommendedName>
        <fullName evidence="4">HMG box domain-containing protein</fullName>
    </recommendedName>
</protein>
<evidence type="ECO:0000313" key="3">
    <source>
        <dbReference type="Proteomes" id="UP001164743"/>
    </source>
</evidence>
<dbReference type="EMBL" id="CP110424">
    <property type="protein sequence ID" value="WAQ84042.1"/>
    <property type="molecule type" value="Genomic_DNA"/>
</dbReference>
<dbReference type="Proteomes" id="UP001164743">
    <property type="component" value="Chromosome 4A"/>
</dbReference>
<dbReference type="GeneID" id="77809277"/>
<name>A0ABY7CMM8_9BASI</name>